<keyword evidence="3" id="KW-1003">Cell membrane</keyword>
<accession>A0A1I7YHM8</accession>
<dbReference type="GO" id="GO:0016323">
    <property type="term" value="C:basolateral plasma membrane"/>
    <property type="evidence" value="ECO:0007669"/>
    <property type="project" value="TreeGrafter"/>
</dbReference>
<dbReference type="InterPro" id="IPR004156">
    <property type="entry name" value="OATP"/>
</dbReference>
<feature type="transmembrane region" description="Helical" evidence="8">
    <location>
        <begin position="46"/>
        <end position="67"/>
    </location>
</feature>
<evidence type="ECO:0000256" key="2">
    <source>
        <dbReference type="ARBA" id="ARBA00009657"/>
    </source>
</evidence>
<feature type="domain" description="Kazal-like" evidence="10">
    <location>
        <begin position="526"/>
        <end position="581"/>
    </location>
</feature>
<dbReference type="Proteomes" id="UP000095287">
    <property type="component" value="Unplaced"/>
</dbReference>
<dbReference type="WBParaSite" id="L893_g164.t1">
    <property type="protein sequence ID" value="L893_g164.t1"/>
    <property type="gene ID" value="L893_g164"/>
</dbReference>
<comment type="caution">
    <text evidence="8">Lacks conserved residue(s) required for the propagation of feature annotation.</text>
</comment>
<dbReference type="SUPFAM" id="SSF103473">
    <property type="entry name" value="MFS general substrate transporter"/>
    <property type="match status" value="2"/>
</dbReference>
<keyword evidence="8" id="KW-0813">Transport</keyword>
<keyword evidence="11" id="KW-1185">Reference proteome</keyword>
<evidence type="ECO:0000256" key="5">
    <source>
        <dbReference type="ARBA" id="ARBA00022989"/>
    </source>
</evidence>
<feature type="transmembrane region" description="Helical" evidence="8">
    <location>
        <begin position="455"/>
        <end position="476"/>
    </location>
</feature>
<dbReference type="InterPro" id="IPR002350">
    <property type="entry name" value="Kazal_dom"/>
</dbReference>
<sequence>MIDRFTVFIGVFALAFFLQEIGHTYMISVIQSIERQFHIPSKLTGFMVSASDIGYIPTVIFISYFGSKGNRAKWIGTGTLLVSLCCIMISTPNFLFPVRVPYLNVTNIQKKLEPPSELLDNKASINDYLNFTPISDGIPNDLKMRLLEKVVQFDALKHTAKRDFAPTGYEEHDNKSTRGLYTIDQPVMRQVLSHIKGFLNGSEGERPLINALSLYAHHRANNTENDLAITRRAAIAPFSFCGKVVNDLRTTVKDLKCEKKQSNFGPFVIIFTALVLLGVGKSTSWSLGMPLIDDNVKAKSTSLYFGGITLVRIMGPICGFLVGSIANHMYYSFPAKPPHGLSPTDPTWIGAWWFGYLLVGTLGIIPSLLLCFFPRKGSKVSPNQPSLKFFDKHRASESGKEKVTFMANYREVLASKVFLGSVIARVLDMFAFRGYKTFVTKYLSLHYGLPLFKATTYVALCMTLMFAAGTVLGGIFTRVSKLNGRQAAMFIVVLSVLNLMGFGTKGFLGCKSVVSQVGEMGRQSAFNFTNSCNDGCGCEEASLYPVCDSEGNAFYSPCHAGCRDVNVKNADTYDMVFTNCDCVANELRTVSKSNCQDDCSTMTFLFFAFSAFSAFCSGLGMVPHIMILLRCVRVGPREGTEPPRGGGGGKAAADGVTTDAGDK</sequence>
<keyword evidence="6 8" id="KW-0472">Membrane</keyword>
<feature type="transmembrane region" description="Helical" evidence="8">
    <location>
        <begin position="417"/>
        <end position="435"/>
    </location>
</feature>
<feature type="transmembrane region" description="Helical" evidence="8">
    <location>
        <begin position="488"/>
        <end position="508"/>
    </location>
</feature>
<protein>
    <recommendedName>
        <fullName evidence="8">Solute carrier organic anion transporter family member</fullName>
    </recommendedName>
</protein>
<feature type="compositionally biased region" description="Low complexity" evidence="9">
    <location>
        <begin position="651"/>
        <end position="663"/>
    </location>
</feature>
<dbReference type="PANTHER" id="PTHR11388:SF76">
    <property type="entry name" value="SOLUTE CARRIER ORGANIC ANION TRANSPORTER FAMILY MEMBER"/>
    <property type="match status" value="1"/>
</dbReference>
<evidence type="ECO:0000313" key="12">
    <source>
        <dbReference type="WBParaSite" id="L893_g164.t1"/>
    </source>
</evidence>
<reference evidence="12" key="1">
    <citation type="submission" date="2016-11" db="UniProtKB">
        <authorList>
            <consortium name="WormBaseParasite"/>
        </authorList>
    </citation>
    <scope>IDENTIFICATION</scope>
</reference>
<keyword evidence="4 8" id="KW-0812">Transmembrane</keyword>
<evidence type="ECO:0000259" key="10">
    <source>
        <dbReference type="PROSITE" id="PS51465"/>
    </source>
</evidence>
<comment type="similarity">
    <text evidence="2 8">Belongs to the organo anion transporter (TC 2.A.60) family.</text>
</comment>
<dbReference type="InterPro" id="IPR036259">
    <property type="entry name" value="MFS_trans_sf"/>
</dbReference>
<dbReference type="GO" id="GO:0015347">
    <property type="term" value="F:sodium-independent organic anion transmembrane transporter activity"/>
    <property type="evidence" value="ECO:0007669"/>
    <property type="project" value="TreeGrafter"/>
</dbReference>
<evidence type="ECO:0000256" key="4">
    <source>
        <dbReference type="ARBA" id="ARBA00022692"/>
    </source>
</evidence>
<evidence type="ECO:0000256" key="9">
    <source>
        <dbReference type="SAM" id="MobiDB-lite"/>
    </source>
</evidence>
<keyword evidence="5 8" id="KW-1133">Transmembrane helix</keyword>
<evidence type="ECO:0000256" key="3">
    <source>
        <dbReference type="ARBA" id="ARBA00022475"/>
    </source>
</evidence>
<dbReference type="AlphaFoldDB" id="A0A1I7YHM8"/>
<feature type="region of interest" description="Disordered" evidence="9">
    <location>
        <begin position="639"/>
        <end position="663"/>
    </location>
</feature>
<name>A0A1I7YHM8_9BILA</name>
<keyword evidence="8" id="KW-0406">Ion transport</keyword>
<feature type="transmembrane region" description="Helical" evidence="8">
    <location>
        <begin position="604"/>
        <end position="629"/>
    </location>
</feature>
<evidence type="ECO:0000256" key="6">
    <source>
        <dbReference type="ARBA" id="ARBA00023136"/>
    </source>
</evidence>
<dbReference type="Gene3D" id="1.20.1250.20">
    <property type="entry name" value="MFS general substrate transporter like domains"/>
    <property type="match status" value="1"/>
</dbReference>
<evidence type="ECO:0000313" key="11">
    <source>
        <dbReference type="Proteomes" id="UP000095287"/>
    </source>
</evidence>
<feature type="transmembrane region" description="Helical" evidence="8">
    <location>
        <begin position="303"/>
        <end position="331"/>
    </location>
</feature>
<dbReference type="PROSITE" id="PS51465">
    <property type="entry name" value="KAZAL_2"/>
    <property type="match status" value="1"/>
</dbReference>
<dbReference type="NCBIfam" id="TIGR00805">
    <property type="entry name" value="oat"/>
    <property type="match status" value="1"/>
</dbReference>
<feature type="transmembrane region" description="Helical" evidence="8">
    <location>
        <begin position="351"/>
        <end position="373"/>
    </location>
</feature>
<dbReference type="CDD" id="cd17336">
    <property type="entry name" value="MFS_SLCO_OATP"/>
    <property type="match status" value="1"/>
</dbReference>
<feature type="transmembrane region" description="Helical" evidence="8">
    <location>
        <begin position="264"/>
        <end position="282"/>
    </location>
</feature>
<evidence type="ECO:0000256" key="8">
    <source>
        <dbReference type="RuleBase" id="RU362056"/>
    </source>
</evidence>
<organism evidence="11 12">
    <name type="scientific">Steinernema glaseri</name>
    <dbReference type="NCBI Taxonomy" id="37863"/>
    <lineage>
        <taxon>Eukaryota</taxon>
        <taxon>Metazoa</taxon>
        <taxon>Ecdysozoa</taxon>
        <taxon>Nematoda</taxon>
        <taxon>Chromadorea</taxon>
        <taxon>Rhabditida</taxon>
        <taxon>Tylenchina</taxon>
        <taxon>Panagrolaimomorpha</taxon>
        <taxon>Strongyloidoidea</taxon>
        <taxon>Steinernematidae</taxon>
        <taxon>Steinernema</taxon>
    </lineage>
</organism>
<dbReference type="PANTHER" id="PTHR11388">
    <property type="entry name" value="ORGANIC ANION TRANSPORTER"/>
    <property type="match status" value="1"/>
</dbReference>
<dbReference type="Pfam" id="PF03137">
    <property type="entry name" value="OATP"/>
    <property type="match status" value="1"/>
</dbReference>
<keyword evidence="7" id="KW-1015">Disulfide bond</keyword>
<evidence type="ECO:0000256" key="7">
    <source>
        <dbReference type="ARBA" id="ARBA00023157"/>
    </source>
</evidence>
<feature type="transmembrane region" description="Helical" evidence="8">
    <location>
        <begin position="74"/>
        <end position="96"/>
    </location>
</feature>
<proteinExistence type="inferred from homology"/>
<comment type="subcellular location">
    <subcellularLocation>
        <location evidence="1 8">Cell membrane</location>
        <topology evidence="1 8">Multi-pass membrane protein</topology>
    </subcellularLocation>
</comment>
<evidence type="ECO:0000256" key="1">
    <source>
        <dbReference type="ARBA" id="ARBA00004651"/>
    </source>
</evidence>
<dbReference type="GO" id="GO:0043252">
    <property type="term" value="P:sodium-independent organic anion transport"/>
    <property type="evidence" value="ECO:0007669"/>
    <property type="project" value="TreeGrafter"/>
</dbReference>
<dbReference type="GO" id="GO:0006811">
    <property type="term" value="P:monoatomic ion transport"/>
    <property type="evidence" value="ECO:0007669"/>
    <property type="project" value="UniProtKB-KW"/>
</dbReference>